<protein>
    <submittedName>
        <fullName evidence="2">Uncharacterized protein</fullName>
    </submittedName>
</protein>
<name>A0A6S9LIE3_HETAK</name>
<accession>A0A6S9LIE3</accession>
<evidence type="ECO:0000313" key="2">
    <source>
        <dbReference type="EMBL" id="CAE0653894.1"/>
    </source>
</evidence>
<dbReference type="EMBL" id="HBIU01060936">
    <property type="protein sequence ID" value="CAE0653894.1"/>
    <property type="molecule type" value="Transcribed_RNA"/>
</dbReference>
<gene>
    <name evidence="2" type="ORF">HAKA00212_LOCUS26331</name>
</gene>
<dbReference type="PANTHER" id="PTHR38899:SF1">
    <property type="entry name" value="PROTEIN KINASE"/>
    <property type="match status" value="1"/>
</dbReference>
<sequence length="277" mass="30660">MGQHYSSISQPEMEIVAPVQQLALHSNDAPAGCITILDWDDTLFPTSFMKAQQLQQNGLSSSAEMRRLEDVVLDLLTKAANLGQVCIISNSAQGWVHQSASRYMPRVGKFLQDHVWIVHTKRFQSPERNVPLKWKIAAFLHVVSSYLGPQPRGFHSLISVGDSHLERVSLGMVASVFGLKFKNFASLKLQERPHTVLLTLQLGLLCDGFSCLAEKEGKYDLVFDFDSRTFVEVENQGNQPFQVESKPKEVGDSSSGQPRAPVADAPVADIPACLEEI</sequence>
<proteinExistence type="predicted"/>
<dbReference type="PANTHER" id="PTHR38899">
    <property type="entry name" value="DOMAIN OOKINETE PROTEIN, PUTATIVE-RELATED"/>
    <property type="match status" value="1"/>
</dbReference>
<dbReference type="AlphaFoldDB" id="A0A6S9LIE3"/>
<organism evidence="2">
    <name type="scientific">Heterosigma akashiwo</name>
    <name type="common">Chromophytic alga</name>
    <name type="synonym">Heterosigma carterae</name>
    <dbReference type="NCBI Taxonomy" id="2829"/>
    <lineage>
        <taxon>Eukaryota</taxon>
        <taxon>Sar</taxon>
        <taxon>Stramenopiles</taxon>
        <taxon>Ochrophyta</taxon>
        <taxon>Raphidophyceae</taxon>
        <taxon>Chattonellales</taxon>
        <taxon>Chattonellaceae</taxon>
        <taxon>Heterosigma</taxon>
    </lineage>
</organism>
<evidence type="ECO:0000256" key="1">
    <source>
        <dbReference type="SAM" id="MobiDB-lite"/>
    </source>
</evidence>
<feature type="region of interest" description="Disordered" evidence="1">
    <location>
        <begin position="236"/>
        <end position="270"/>
    </location>
</feature>
<reference evidence="2" key="1">
    <citation type="submission" date="2021-01" db="EMBL/GenBank/DDBJ databases">
        <authorList>
            <person name="Corre E."/>
            <person name="Pelletier E."/>
            <person name="Niang G."/>
            <person name="Scheremetjew M."/>
            <person name="Finn R."/>
            <person name="Kale V."/>
            <person name="Holt S."/>
            <person name="Cochrane G."/>
            <person name="Meng A."/>
            <person name="Brown T."/>
            <person name="Cohen L."/>
        </authorList>
    </citation>
    <scope>NUCLEOTIDE SEQUENCE</scope>
    <source>
        <strain evidence="2">CCMP3107</strain>
    </source>
</reference>
<feature type="compositionally biased region" description="Low complexity" evidence="1">
    <location>
        <begin position="258"/>
        <end position="270"/>
    </location>
</feature>